<sequence>MNVHQDDLVLWNKIVLLQIMQTKIQMRRLNIEKKYFNLYRKVQINKYKDDPSIYQEEDDEVYDQDSIDAIDELFTMKIPKTSYVEDHQSPSDIESNEPGSQSQLEKNSLKPLQNQSKKSFFK</sequence>
<reference evidence="3" key="1">
    <citation type="journal article" date="2011" name="Genome Biol.">
        <title>Comparative genomics of the social amoebae Dictyostelium discoideum and Dictyostelium purpureum.</title>
        <authorList>
            <consortium name="US DOE Joint Genome Institute (JGI-PGF)"/>
            <person name="Sucgang R."/>
            <person name="Kuo A."/>
            <person name="Tian X."/>
            <person name="Salerno W."/>
            <person name="Parikh A."/>
            <person name="Feasley C.L."/>
            <person name="Dalin E."/>
            <person name="Tu H."/>
            <person name="Huang E."/>
            <person name="Barry K."/>
            <person name="Lindquist E."/>
            <person name="Shapiro H."/>
            <person name="Bruce D."/>
            <person name="Schmutz J."/>
            <person name="Salamov A."/>
            <person name="Fey P."/>
            <person name="Gaudet P."/>
            <person name="Anjard C."/>
            <person name="Babu M.M."/>
            <person name="Basu S."/>
            <person name="Bushmanova Y."/>
            <person name="van der Wel H."/>
            <person name="Katoh-Kurasawa M."/>
            <person name="Dinh C."/>
            <person name="Coutinho P.M."/>
            <person name="Saito T."/>
            <person name="Elias M."/>
            <person name="Schaap P."/>
            <person name="Kay R.R."/>
            <person name="Henrissat B."/>
            <person name="Eichinger L."/>
            <person name="Rivero F."/>
            <person name="Putnam N.H."/>
            <person name="West C.M."/>
            <person name="Loomis W.F."/>
            <person name="Chisholm R.L."/>
            <person name="Shaulsky G."/>
            <person name="Strassmann J.E."/>
            <person name="Queller D.C."/>
            <person name="Kuspa A."/>
            <person name="Grigoriev I.V."/>
        </authorList>
    </citation>
    <scope>NUCLEOTIDE SEQUENCE [LARGE SCALE GENOMIC DNA]</scope>
    <source>
        <strain evidence="3">QSDP1</strain>
    </source>
</reference>
<gene>
    <name evidence="2" type="ORF">DICPUDRAFT_84932</name>
</gene>
<feature type="region of interest" description="Disordered" evidence="1">
    <location>
        <begin position="81"/>
        <end position="122"/>
    </location>
</feature>
<name>F1A465_DICPU</name>
<dbReference type="Proteomes" id="UP000001064">
    <property type="component" value="Unassembled WGS sequence"/>
</dbReference>
<accession>F1A465</accession>
<dbReference type="KEGG" id="dpp:DICPUDRAFT_84932"/>
<dbReference type="GeneID" id="10506760"/>
<dbReference type="AlphaFoldDB" id="F1A465"/>
<dbReference type="InParanoid" id="F1A465"/>
<feature type="compositionally biased region" description="Polar residues" evidence="1">
    <location>
        <begin position="90"/>
        <end position="122"/>
    </location>
</feature>
<keyword evidence="3" id="KW-1185">Reference proteome</keyword>
<dbReference type="VEuPathDB" id="AmoebaDB:DICPUDRAFT_84932"/>
<dbReference type="EMBL" id="GL871500">
    <property type="protein sequence ID" value="EGC29018.1"/>
    <property type="molecule type" value="Genomic_DNA"/>
</dbReference>
<dbReference type="RefSeq" id="XP_003294460.1">
    <property type="nucleotide sequence ID" value="XM_003294412.1"/>
</dbReference>
<proteinExistence type="predicted"/>
<protein>
    <submittedName>
        <fullName evidence="2">Uncharacterized protein</fullName>
    </submittedName>
</protein>
<evidence type="ECO:0000256" key="1">
    <source>
        <dbReference type="SAM" id="MobiDB-lite"/>
    </source>
</evidence>
<evidence type="ECO:0000313" key="3">
    <source>
        <dbReference type="Proteomes" id="UP000001064"/>
    </source>
</evidence>
<organism evidence="2 3">
    <name type="scientific">Dictyostelium purpureum</name>
    <name type="common">Slime mold</name>
    <dbReference type="NCBI Taxonomy" id="5786"/>
    <lineage>
        <taxon>Eukaryota</taxon>
        <taxon>Amoebozoa</taxon>
        <taxon>Evosea</taxon>
        <taxon>Eumycetozoa</taxon>
        <taxon>Dictyostelia</taxon>
        <taxon>Dictyosteliales</taxon>
        <taxon>Dictyosteliaceae</taxon>
        <taxon>Dictyostelium</taxon>
    </lineage>
</organism>
<evidence type="ECO:0000313" key="2">
    <source>
        <dbReference type="EMBL" id="EGC29018.1"/>
    </source>
</evidence>